<keyword evidence="2 11" id="KW-0645">Protease</keyword>
<dbReference type="SMART" id="SM00192">
    <property type="entry name" value="LDLa"/>
    <property type="match status" value="3"/>
</dbReference>
<dbReference type="CDD" id="cd00190">
    <property type="entry name" value="Tryp_SPc"/>
    <property type="match status" value="1"/>
</dbReference>
<dbReference type="InterPro" id="IPR001254">
    <property type="entry name" value="Trypsin_dom"/>
</dbReference>
<keyword evidence="5 11" id="KW-0720">Serine protease</keyword>
<dbReference type="InterPro" id="IPR023415">
    <property type="entry name" value="LDLR_class-A_CS"/>
</dbReference>
<dbReference type="InterPro" id="IPR000082">
    <property type="entry name" value="SEA_dom"/>
</dbReference>
<feature type="disulfide bond" evidence="10">
    <location>
        <begin position="1131"/>
        <end position="1149"/>
    </location>
</feature>
<keyword evidence="4 11" id="KW-0378">Hydrolase</keyword>
<dbReference type="Pfam" id="PF01390">
    <property type="entry name" value="SEA"/>
    <property type="match status" value="1"/>
</dbReference>
<evidence type="ECO:0000256" key="5">
    <source>
        <dbReference type="ARBA" id="ARBA00022825"/>
    </source>
</evidence>
<evidence type="ECO:0000256" key="7">
    <source>
        <dbReference type="ARBA" id="ARBA00022989"/>
    </source>
</evidence>
<dbReference type="SUPFAM" id="SSF57424">
    <property type="entry name" value="LDL receptor-like module"/>
    <property type="match status" value="3"/>
</dbReference>
<dbReference type="SMART" id="SM00020">
    <property type="entry name" value="Tryp_SPc"/>
    <property type="match status" value="1"/>
</dbReference>
<dbReference type="PANTHER" id="PTHR24252:SF10">
    <property type="entry name" value="SERINE PROTEASE 56"/>
    <property type="match status" value="1"/>
</dbReference>
<dbReference type="PROSITE" id="PS50024">
    <property type="entry name" value="SEA"/>
    <property type="match status" value="1"/>
</dbReference>
<dbReference type="GO" id="GO:0006508">
    <property type="term" value="P:proteolysis"/>
    <property type="evidence" value="ECO:0007669"/>
    <property type="project" value="UniProtKB-KW"/>
</dbReference>
<feature type="disulfide bond" evidence="10">
    <location>
        <begin position="1757"/>
        <end position="1772"/>
    </location>
</feature>
<dbReference type="CDD" id="cd00112">
    <property type="entry name" value="LDLa"/>
    <property type="match status" value="3"/>
</dbReference>
<dbReference type="InterPro" id="IPR043504">
    <property type="entry name" value="Peptidase_S1_PA_chymotrypsin"/>
</dbReference>
<evidence type="ECO:0000256" key="11">
    <source>
        <dbReference type="RuleBase" id="RU363034"/>
    </source>
</evidence>
<protein>
    <submittedName>
        <fullName evidence="16">Uncharacterized protein</fullName>
    </submittedName>
</protein>
<keyword evidence="17" id="KW-1185">Reference proteome</keyword>
<dbReference type="PROSITE" id="PS00134">
    <property type="entry name" value="TRYPSIN_HIS"/>
    <property type="match status" value="1"/>
</dbReference>
<evidence type="ECO:0000256" key="13">
    <source>
        <dbReference type="SAM" id="Phobius"/>
    </source>
</evidence>
<dbReference type="PROSITE" id="PS50068">
    <property type="entry name" value="LDLRA_2"/>
    <property type="match status" value="3"/>
</dbReference>
<evidence type="ECO:0000259" key="15">
    <source>
        <dbReference type="PROSITE" id="PS50240"/>
    </source>
</evidence>
<dbReference type="InterPro" id="IPR033116">
    <property type="entry name" value="TRYPSIN_SER"/>
</dbReference>
<evidence type="ECO:0000256" key="2">
    <source>
        <dbReference type="ARBA" id="ARBA00022670"/>
    </source>
</evidence>
<evidence type="ECO:0000256" key="1">
    <source>
        <dbReference type="ARBA" id="ARBA00004606"/>
    </source>
</evidence>
<evidence type="ECO:0000256" key="3">
    <source>
        <dbReference type="ARBA" id="ARBA00022692"/>
    </source>
</evidence>
<dbReference type="PROSITE" id="PS50240">
    <property type="entry name" value="TRYPSIN_DOM"/>
    <property type="match status" value="1"/>
</dbReference>
<dbReference type="EMBL" id="JAQQBR010000003">
    <property type="protein sequence ID" value="KAK0179987.1"/>
    <property type="molecule type" value="Genomic_DNA"/>
</dbReference>
<dbReference type="GO" id="GO:0004252">
    <property type="term" value="F:serine-type endopeptidase activity"/>
    <property type="evidence" value="ECO:0007669"/>
    <property type="project" value="InterPro"/>
</dbReference>
<dbReference type="InterPro" id="IPR036055">
    <property type="entry name" value="LDL_receptor-like_sf"/>
</dbReference>
<feature type="domain" description="Peptidase S1" evidence="15">
    <location>
        <begin position="1493"/>
        <end position="1728"/>
    </location>
</feature>
<evidence type="ECO:0000313" key="17">
    <source>
        <dbReference type="Proteomes" id="UP001168972"/>
    </source>
</evidence>
<feature type="disulfide bond" evidence="10">
    <location>
        <begin position="1745"/>
        <end position="1763"/>
    </location>
</feature>
<feature type="disulfide bond" evidence="10">
    <location>
        <begin position="1212"/>
        <end position="1227"/>
    </location>
</feature>
<feature type="compositionally biased region" description="Low complexity" evidence="12">
    <location>
        <begin position="356"/>
        <end position="371"/>
    </location>
</feature>
<comment type="subcellular location">
    <subcellularLocation>
        <location evidence="1">Membrane</location>
        <topology evidence="1">Single-pass type II membrane protein</topology>
    </subcellularLocation>
</comment>
<dbReference type="Pfam" id="PF00057">
    <property type="entry name" value="Ldl_recept_a"/>
    <property type="match status" value="2"/>
</dbReference>
<feature type="domain" description="SEA" evidence="14">
    <location>
        <begin position="84"/>
        <end position="205"/>
    </location>
</feature>
<feature type="region of interest" description="Disordered" evidence="12">
    <location>
        <begin position="350"/>
        <end position="373"/>
    </location>
</feature>
<dbReference type="Pfam" id="PF00089">
    <property type="entry name" value="Trypsin"/>
    <property type="match status" value="1"/>
</dbReference>
<feature type="transmembrane region" description="Helical" evidence="13">
    <location>
        <begin position="48"/>
        <end position="76"/>
    </location>
</feature>
<sequence>MHNFNAALAVDDYDGNVVNDYYLPPRSAWSRVPPHSTKKNRGDSRWKIGSAVLIIAALLVFIVVLAIGGLALWMGAMRTDTKNPMMVFACSFRIARGEKYNPMLKLNTSMVFREKERKYKNIFELLFRRSVLGPSYKQTIIDKFENGTLKVFFRLYLDRRKIPRTVTNLEDTIQDIIAKETYSTSSLFKDMELDLTTIQIRRMSAEINTAKNQKPVSQQRNTMITKNGLLRPNRNNTLMTNTKAKSKPSKIEANEDDIDFSNIPTIQGTYQATKLNNTRGMQKTETKVSSGIVELQKESIPENITKSKMPSNRITDIKSTTKLDFTTATSTDSVDKYSASTAITIVSSQPTTKLHSTNPSTESTSLTPSTEAFEPFKKFPNPEYEESPWRPIIPGYTNTEIKQMISGVESVSSSMPSMYPPEKEFNIKYGTVGSSVMDSINIEDISLTSPLPFDDVKFNLPSINLNPVDTVESNFPHDRIVPQEMVNFRPNGKFKNKIPGIDDTLPLKIDENEEPEIEVSGYLSKETFNVHVGASAGPGFPPVFTPIPISEFPDPPNEVKNNNSVTPIIPQDKTDAIPLLFDDEEIPPMKISGVGVAEPVVDLELDLESRNKYTDIAALDPDDDKTLIDKKVDQQFVPPVYTSYRTPDLNGGAKPSLVENYGTSKPFRHTIPVDKLNPTIFEDITIEPNIFDAIKNENENKKNTTNSEIYSNIENFDSITPIPAIKSNKTIIDGGEILQLTTTEIYSEVLHPSYNNGEKLVVEPDANVQNFTSSSSSTSSLRNSTFIQVNTLIPTPETNSEKNPELFIWTWTNETNTETSKKTYNDTLNANIVRDTVTSAPSRSSTVINRPIRTRPQNDIEKLVRVEKETLDNDKVNVTNAELLKNLFGNRDLTRSSSNIYETIINDNYNDNNNNSNNSNTPIKSIIEVVTSISTKVSTKVRTNNVVLSFDITNSTSLPIINDESRDININNNESSGETRAFHNQIDRATLQAFDRRISTPEEREELLEKLKQFAEVRTDGDNFSSSSNKKNISFQIGSGIITKTDEEMSKSPVDIINVGELKKLADIGAGNKTSIIANGTKGITLSRDGIEVLTKILNKADDRLDKMISTTTDESEIIITTADNCNGFQCNDGKCLPSGGRCNMLGECSNSEDEANCTCADFLRAQLLEQKICDGVADCWDYSDESHCDWCLEGQFVCGSSRFCVDQKKVCDGYRDCPSGEDEKKCAALIEDDAGLEFHINVNKDEEKNFNSHIKNIFQTHNDEEENFKYLKTQSRTSGGDDQDALETLIMETTTFRIVAADITSTIDTKKISEKNYPSKLISHESIKNPKVVGREITSSSKNELSESSKNSFHVNPGLGIPVENLNTRNEINSYSDRGFLSVRKNGKWGKLCLSGMNSLLEERRAIWTIEDLGRAVCKAITYQDYENVEKVRDDKIESSQTYYSLFFNDNAPDKASLTFKTSSCPSKEVLRVKCKNLECGIRTQTTSQARIVGGGSSTAGSWPWQVALYKEGDYQCGGALISDKYVLSAAHCFYHAQNEYWVARIGATRRGNFPTPHEQIITLDNIALHPDYIDNGFINDIALLRLEQPVTFSDYVRPICLPDTEPKSGTTCTVTGWGQLFEIGRIFPDTLQEVDLPLISTEECRRKTLFLPLYRITSGMLCAGLKDGGRDACMGDSGGPLVCRGSDNRYTLHGITSNGYGCARPGRPGVYTKVHHYIRWIDNLIREHNDILSSIPICKGHRCPLGECLPKSRVCNGFLECSDGSDERDCISGLR</sequence>
<gene>
    <name evidence="16" type="ORF">PV327_005677</name>
</gene>
<evidence type="ECO:0000256" key="10">
    <source>
        <dbReference type="PROSITE-ProRule" id="PRU00124"/>
    </source>
</evidence>
<evidence type="ECO:0000313" key="16">
    <source>
        <dbReference type="EMBL" id="KAK0179987.1"/>
    </source>
</evidence>
<dbReference type="SUPFAM" id="SSF82671">
    <property type="entry name" value="SEA domain"/>
    <property type="match status" value="1"/>
</dbReference>
<name>A0AA39G1V3_MICHY</name>
<evidence type="ECO:0000256" key="4">
    <source>
        <dbReference type="ARBA" id="ARBA00022801"/>
    </source>
</evidence>
<dbReference type="PRINTS" id="PR00722">
    <property type="entry name" value="CHYMOTRYPSIN"/>
</dbReference>
<evidence type="ECO:0000256" key="6">
    <source>
        <dbReference type="ARBA" id="ARBA00022968"/>
    </source>
</evidence>
<dbReference type="Gene3D" id="2.40.10.10">
    <property type="entry name" value="Trypsin-like serine proteases"/>
    <property type="match status" value="1"/>
</dbReference>
<keyword evidence="8 13" id="KW-0472">Membrane</keyword>
<proteinExistence type="predicted"/>
<dbReference type="FunFam" id="2.40.10.10:FF:000003">
    <property type="entry name" value="Transmembrane serine protease 3"/>
    <property type="match status" value="1"/>
</dbReference>
<dbReference type="PROSITE" id="PS00135">
    <property type="entry name" value="TRYPSIN_SER"/>
    <property type="match status" value="1"/>
</dbReference>
<dbReference type="InterPro" id="IPR002172">
    <property type="entry name" value="LDrepeatLR_classA_rpt"/>
</dbReference>
<keyword evidence="7 13" id="KW-1133">Transmembrane helix</keyword>
<evidence type="ECO:0000259" key="14">
    <source>
        <dbReference type="PROSITE" id="PS50024"/>
    </source>
</evidence>
<comment type="caution">
    <text evidence="16">The sequence shown here is derived from an EMBL/GenBank/DDBJ whole genome shotgun (WGS) entry which is preliminary data.</text>
</comment>
<dbReference type="InterPro" id="IPR036364">
    <property type="entry name" value="SEA_dom_sf"/>
</dbReference>
<evidence type="ECO:0000256" key="12">
    <source>
        <dbReference type="SAM" id="MobiDB-lite"/>
    </source>
</evidence>
<dbReference type="SUPFAM" id="SSF50494">
    <property type="entry name" value="Trypsin-like serine proteases"/>
    <property type="match status" value="1"/>
</dbReference>
<keyword evidence="6" id="KW-0735">Signal-anchor</keyword>
<dbReference type="InterPro" id="IPR001314">
    <property type="entry name" value="Peptidase_S1A"/>
</dbReference>
<dbReference type="PROSITE" id="PS01209">
    <property type="entry name" value="LDLRA_1"/>
    <property type="match status" value="2"/>
</dbReference>
<dbReference type="InterPro" id="IPR009003">
    <property type="entry name" value="Peptidase_S1_PA"/>
</dbReference>
<dbReference type="PANTHER" id="PTHR24252">
    <property type="entry name" value="ACROSIN-RELATED"/>
    <property type="match status" value="1"/>
</dbReference>
<comment type="caution">
    <text evidence="10">Lacks conserved residue(s) required for the propagation of feature annotation.</text>
</comment>
<dbReference type="Gene3D" id="4.10.400.10">
    <property type="entry name" value="Low-density Lipoprotein Receptor"/>
    <property type="match status" value="2"/>
</dbReference>
<reference evidence="16" key="1">
    <citation type="journal article" date="2023" name="bioRxiv">
        <title>Scaffold-level genome assemblies of two parasitoid biocontrol wasps reveal the parthenogenesis mechanism and an associated novel virus.</title>
        <authorList>
            <person name="Inwood S."/>
            <person name="Skelly J."/>
            <person name="Guhlin J."/>
            <person name="Harrop T."/>
            <person name="Goldson S."/>
            <person name="Dearden P."/>
        </authorList>
    </citation>
    <scope>NUCLEOTIDE SEQUENCE</scope>
    <source>
        <strain evidence="16">Lincoln</strain>
        <tissue evidence="16">Whole body</tissue>
    </source>
</reference>
<organism evidence="16 17">
    <name type="scientific">Microctonus hyperodae</name>
    <name type="common">Parasitoid wasp</name>
    <dbReference type="NCBI Taxonomy" id="165561"/>
    <lineage>
        <taxon>Eukaryota</taxon>
        <taxon>Metazoa</taxon>
        <taxon>Ecdysozoa</taxon>
        <taxon>Arthropoda</taxon>
        <taxon>Hexapoda</taxon>
        <taxon>Insecta</taxon>
        <taxon>Pterygota</taxon>
        <taxon>Neoptera</taxon>
        <taxon>Endopterygota</taxon>
        <taxon>Hymenoptera</taxon>
        <taxon>Apocrita</taxon>
        <taxon>Ichneumonoidea</taxon>
        <taxon>Braconidae</taxon>
        <taxon>Euphorinae</taxon>
        <taxon>Microctonus</taxon>
    </lineage>
</organism>
<accession>A0AA39G1V3</accession>
<reference evidence="16" key="2">
    <citation type="submission" date="2023-03" db="EMBL/GenBank/DDBJ databases">
        <authorList>
            <person name="Inwood S.N."/>
            <person name="Skelly J.G."/>
            <person name="Guhlin J."/>
            <person name="Harrop T.W.R."/>
            <person name="Goldson S.G."/>
            <person name="Dearden P.K."/>
        </authorList>
    </citation>
    <scope>NUCLEOTIDE SEQUENCE</scope>
    <source>
        <strain evidence="16">Lincoln</strain>
        <tissue evidence="16">Whole body</tissue>
    </source>
</reference>
<evidence type="ECO:0000256" key="9">
    <source>
        <dbReference type="ARBA" id="ARBA00023157"/>
    </source>
</evidence>
<keyword evidence="9 10" id="KW-1015">Disulfide bond</keyword>
<evidence type="ECO:0000256" key="8">
    <source>
        <dbReference type="ARBA" id="ARBA00023136"/>
    </source>
</evidence>
<dbReference type="Proteomes" id="UP001168972">
    <property type="component" value="Unassembled WGS sequence"/>
</dbReference>
<keyword evidence="3 13" id="KW-0812">Transmembrane</keyword>
<feature type="disulfide bond" evidence="10">
    <location>
        <begin position="1143"/>
        <end position="1158"/>
    </location>
</feature>
<dbReference type="GO" id="GO:0016020">
    <property type="term" value="C:membrane"/>
    <property type="evidence" value="ECO:0007669"/>
    <property type="project" value="UniProtKB-SubCell"/>
</dbReference>
<dbReference type="InterPro" id="IPR018114">
    <property type="entry name" value="TRYPSIN_HIS"/>
</dbReference>